<evidence type="ECO:0000313" key="3">
    <source>
        <dbReference type="Proteomes" id="UP000824596"/>
    </source>
</evidence>
<keyword evidence="3" id="KW-1185">Reference proteome</keyword>
<dbReference type="AlphaFoldDB" id="A0A9P8N032"/>
<gene>
    <name evidence="2" type="ORF">HRG_03234</name>
</gene>
<dbReference type="EMBL" id="JAIZPD010000003">
    <property type="protein sequence ID" value="KAH0965218.1"/>
    <property type="molecule type" value="Genomic_DNA"/>
</dbReference>
<dbReference type="RefSeq" id="XP_044722731.1">
    <property type="nucleotide sequence ID" value="XM_044861705.1"/>
</dbReference>
<name>A0A9P8N032_9HYPO</name>
<feature type="region of interest" description="Disordered" evidence="1">
    <location>
        <begin position="135"/>
        <end position="154"/>
    </location>
</feature>
<evidence type="ECO:0000256" key="1">
    <source>
        <dbReference type="SAM" id="MobiDB-lite"/>
    </source>
</evidence>
<evidence type="ECO:0000313" key="2">
    <source>
        <dbReference type="EMBL" id="KAH0965218.1"/>
    </source>
</evidence>
<feature type="compositionally biased region" description="Polar residues" evidence="1">
    <location>
        <begin position="140"/>
        <end position="149"/>
    </location>
</feature>
<organism evidence="2 3">
    <name type="scientific">Hirsutella rhossiliensis</name>
    <dbReference type="NCBI Taxonomy" id="111463"/>
    <lineage>
        <taxon>Eukaryota</taxon>
        <taxon>Fungi</taxon>
        <taxon>Dikarya</taxon>
        <taxon>Ascomycota</taxon>
        <taxon>Pezizomycotina</taxon>
        <taxon>Sordariomycetes</taxon>
        <taxon>Hypocreomycetidae</taxon>
        <taxon>Hypocreales</taxon>
        <taxon>Ophiocordycipitaceae</taxon>
        <taxon>Hirsutella</taxon>
    </lineage>
</organism>
<feature type="region of interest" description="Disordered" evidence="1">
    <location>
        <begin position="98"/>
        <end position="130"/>
    </location>
</feature>
<dbReference type="OrthoDB" id="5244495at2759"/>
<protein>
    <submittedName>
        <fullName evidence="2">Uncharacterized protein</fullName>
    </submittedName>
</protein>
<accession>A0A9P8N032</accession>
<dbReference type="Proteomes" id="UP000824596">
    <property type="component" value="Unassembled WGS sequence"/>
</dbReference>
<proteinExistence type="predicted"/>
<comment type="caution">
    <text evidence="2">The sequence shown here is derived from an EMBL/GenBank/DDBJ whole genome shotgun (WGS) entry which is preliminary data.</text>
</comment>
<dbReference type="GeneID" id="68352363"/>
<sequence>MGGKTWSREEELYFWRTIVPMSPKAAARTGKVVDWEQSALIMQRHFGKKARRNYTKLMLFEHYFQNITTGHESPRAADLVAEHKKHLKENGKDVYGIAAEHKTRSRRAAKGIGSPKPANKSPENPDGQAHLRADQPVARDTQTNNSINGSPHELGEVHRPLAYQLPGSANGYYGGHFYHGLPAVPQVFGAPWVSTGDSGYVSAASPSSYDGSPAALANIAGDGSDGTAANAMGRAE</sequence>
<reference evidence="2" key="1">
    <citation type="submission" date="2021-09" db="EMBL/GenBank/DDBJ databases">
        <title>A high-quality genome of the endoparasitic fungus Hirsutella rhossiliensis with a comparison of Hirsutella genomes reveals transposable elements contributing to genome size variation.</title>
        <authorList>
            <person name="Lin R."/>
            <person name="Jiao Y."/>
            <person name="Sun X."/>
            <person name="Ling J."/>
            <person name="Xie B."/>
            <person name="Cheng X."/>
        </authorList>
    </citation>
    <scope>NUCLEOTIDE SEQUENCE</scope>
    <source>
        <strain evidence="2">HR02</strain>
    </source>
</reference>